<reference evidence="6 7" key="1">
    <citation type="journal article" date="2015" name="Genome Announc.">
        <title>Expanding the biotechnology potential of lactobacilli through comparative genomics of 213 strains and associated genera.</title>
        <authorList>
            <person name="Sun Z."/>
            <person name="Harris H.M."/>
            <person name="McCann A."/>
            <person name="Guo C."/>
            <person name="Argimon S."/>
            <person name="Zhang W."/>
            <person name="Yang X."/>
            <person name="Jeffery I.B."/>
            <person name="Cooney J.C."/>
            <person name="Kagawa T.F."/>
            <person name="Liu W."/>
            <person name="Song Y."/>
            <person name="Salvetti E."/>
            <person name="Wrobel A."/>
            <person name="Rasinkangas P."/>
            <person name="Parkhill J."/>
            <person name="Rea M.C."/>
            <person name="O'Sullivan O."/>
            <person name="Ritari J."/>
            <person name="Douillard F.P."/>
            <person name="Paul Ross R."/>
            <person name="Yang R."/>
            <person name="Briner A.E."/>
            <person name="Felis G.E."/>
            <person name="de Vos W.M."/>
            <person name="Barrangou R."/>
            <person name="Klaenhammer T.R."/>
            <person name="Caufield P.W."/>
            <person name="Cui Y."/>
            <person name="Zhang H."/>
            <person name="O'Toole P.W."/>
        </authorList>
    </citation>
    <scope>NUCLEOTIDE SEQUENCE [LARGE SCALE GENOMIC DNA]</scope>
    <source>
        <strain evidence="6 7">DSM 13238</strain>
    </source>
</reference>
<evidence type="ECO:0000259" key="4">
    <source>
        <dbReference type="PROSITE" id="PS51071"/>
    </source>
</evidence>
<dbReference type="Pfam" id="PF01418">
    <property type="entry name" value="HTH_6"/>
    <property type="match status" value="1"/>
</dbReference>
<dbReference type="PANTHER" id="PTHR30514">
    <property type="entry name" value="GLUCOKINASE"/>
    <property type="match status" value="1"/>
</dbReference>
<evidence type="ECO:0000313" key="7">
    <source>
        <dbReference type="Proteomes" id="UP000051908"/>
    </source>
</evidence>
<dbReference type="InterPro" id="IPR001347">
    <property type="entry name" value="SIS_dom"/>
</dbReference>
<dbReference type="InterPro" id="IPR047640">
    <property type="entry name" value="RpiR-like"/>
</dbReference>
<evidence type="ECO:0000313" key="6">
    <source>
        <dbReference type="EMBL" id="KRL31318.1"/>
    </source>
</evidence>
<dbReference type="PROSITE" id="PS51071">
    <property type="entry name" value="HTH_RPIR"/>
    <property type="match status" value="1"/>
</dbReference>
<dbReference type="InterPro" id="IPR035472">
    <property type="entry name" value="RpiR-like_SIS"/>
</dbReference>
<dbReference type="PROSITE" id="PS51464">
    <property type="entry name" value="SIS"/>
    <property type="match status" value="1"/>
</dbReference>
<dbReference type="PATRIC" id="fig|1122151.5.peg.2139"/>
<dbReference type="Pfam" id="PF01380">
    <property type="entry name" value="SIS"/>
    <property type="match status" value="1"/>
</dbReference>
<dbReference type="GO" id="GO:0003700">
    <property type="term" value="F:DNA-binding transcription factor activity"/>
    <property type="evidence" value="ECO:0007669"/>
    <property type="project" value="InterPro"/>
</dbReference>
<dbReference type="InterPro" id="IPR046348">
    <property type="entry name" value="SIS_dom_sf"/>
</dbReference>
<dbReference type="SUPFAM" id="SSF46689">
    <property type="entry name" value="Homeodomain-like"/>
    <property type="match status" value="1"/>
</dbReference>
<dbReference type="InterPro" id="IPR000281">
    <property type="entry name" value="HTH_RpiR"/>
</dbReference>
<keyword evidence="2" id="KW-0238">DNA-binding</keyword>
<dbReference type="OrthoDB" id="1648815at2"/>
<dbReference type="SUPFAM" id="SSF53697">
    <property type="entry name" value="SIS domain"/>
    <property type="match status" value="1"/>
</dbReference>
<protein>
    <submittedName>
        <fullName evidence="6">Transcription regulator</fullName>
    </submittedName>
</protein>
<gene>
    <name evidence="6" type="ORF">FD33_GL002070</name>
</gene>
<feature type="domain" description="HTH rpiR-type" evidence="4">
    <location>
        <begin position="1"/>
        <end position="75"/>
    </location>
</feature>
<comment type="caution">
    <text evidence="6">The sequence shown here is derived from an EMBL/GenBank/DDBJ whole genome shotgun (WGS) entry which is preliminary data.</text>
</comment>
<proteinExistence type="predicted"/>
<dbReference type="AlphaFoldDB" id="A0A0R1PG33"/>
<dbReference type="GO" id="GO:0003677">
    <property type="term" value="F:DNA binding"/>
    <property type="evidence" value="ECO:0007669"/>
    <property type="project" value="UniProtKB-KW"/>
</dbReference>
<dbReference type="GeneID" id="96667746"/>
<evidence type="ECO:0000256" key="1">
    <source>
        <dbReference type="ARBA" id="ARBA00023015"/>
    </source>
</evidence>
<name>A0A0R1PG33_9LACO</name>
<keyword evidence="7" id="KW-1185">Reference proteome</keyword>
<dbReference type="GO" id="GO:1901135">
    <property type="term" value="P:carbohydrate derivative metabolic process"/>
    <property type="evidence" value="ECO:0007669"/>
    <property type="project" value="InterPro"/>
</dbReference>
<dbReference type="PANTHER" id="PTHR30514:SF1">
    <property type="entry name" value="HTH-TYPE TRANSCRIPTIONAL REGULATOR HEXR-RELATED"/>
    <property type="match status" value="1"/>
</dbReference>
<evidence type="ECO:0000256" key="2">
    <source>
        <dbReference type="ARBA" id="ARBA00023125"/>
    </source>
</evidence>
<evidence type="ECO:0000259" key="5">
    <source>
        <dbReference type="PROSITE" id="PS51464"/>
    </source>
</evidence>
<organism evidence="6 7">
    <name type="scientific">Companilactobacillus paralimentarius DSM 13238 = JCM 10415</name>
    <dbReference type="NCBI Taxonomy" id="1122151"/>
    <lineage>
        <taxon>Bacteria</taxon>
        <taxon>Bacillati</taxon>
        <taxon>Bacillota</taxon>
        <taxon>Bacilli</taxon>
        <taxon>Lactobacillales</taxon>
        <taxon>Lactobacillaceae</taxon>
        <taxon>Companilactobacillus</taxon>
    </lineage>
</organism>
<dbReference type="InterPro" id="IPR009057">
    <property type="entry name" value="Homeodomain-like_sf"/>
</dbReference>
<dbReference type="EMBL" id="AZES01000051">
    <property type="protein sequence ID" value="KRL31318.1"/>
    <property type="molecule type" value="Genomic_DNA"/>
</dbReference>
<dbReference type="InterPro" id="IPR036388">
    <property type="entry name" value="WH-like_DNA-bd_sf"/>
</dbReference>
<sequence>MAFFGFKDIDKLSEVDMAIYRYIVDHDEQVPLMRVRDLSQGAHVSNSSVMRFIHKIGYSSFPEFKVSFKSENQDLMRSKSDVLNIIDRNAFPNDIEKTIKLVAHLMLDADNIVFFGMGGSGAIAEYASRQAASLGFNSYAVKDPFYPLIQQLHNTSNNVIVTLSVSGRTSEILETLNNFVNSPDTILVSITGNIESPIARIGRYALSYNIPETRIHKYYDLTSQVPCVYIVDGLLMELHNQDIDRKIE</sequence>
<dbReference type="CDD" id="cd05013">
    <property type="entry name" value="SIS_RpiR"/>
    <property type="match status" value="1"/>
</dbReference>
<dbReference type="RefSeq" id="WP_025084563.1">
    <property type="nucleotide sequence ID" value="NZ_AZES01000051.1"/>
</dbReference>
<keyword evidence="1" id="KW-0805">Transcription regulation</keyword>
<dbReference type="Proteomes" id="UP000051908">
    <property type="component" value="Unassembled WGS sequence"/>
</dbReference>
<feature type="domain" description="SIS" evidence="5">
    <location>
        <begin position="102"/>
        <end position="244"/>
    </location>
</feature>
<evidence type="ECO:0000256" key="3">
    <source>
        <dbReference type="ARBA" id="ARBA00023163"/>
    </source>
</evidence>
<keyword evidence="3" id="KW-0804">Transcription</keyword>
<accession>A0A0R1PG33</accession>
<dbReference type="Gene3D" id="1.10.10.10">
    <property type="entry name" value="Winged helix-like DNA-binding domain superfamily/Winged helix DNA-binding domain"/>
    <property type="match status" value="1"/>
</dbReference>
<dbReference type="Gene3D" id="3.40.50.10490">
    <property type="entry name" value="Glucose-6-phosphate isomerase like protein, domain 1"/>
    <property type="match status" value="1"/>
</dbReference>
<dbReference type="GO" id="GO:0097367">
    <property type="term" value="F:carbohydrate derivative binding"/>
    <property type="evidence" value="ECO:0007669"/>
    <property type="project" value="InterPro"/>
</dbReference>